<feature type="domain" description="Glyoxal oxidase N-terminal" evidence="1">
    <location>
        <begin position="133"/>
        <end position="302"/>
    </location>
</feature>
<evidence type="ECO:0000259" key="1">
    <source>
        <dbReference type="Pfam" id="PF07250"/>
    </source>
</evidence>
<comment type="caution">
    <text evidence="2">The sequence shown here is derived from an EMBL/GenBank/DDBJ whole genome shotgun (WGS) entry which is preliminary data.</text>
</comment>
<dbReference type="Proteomes" id="UP000256328">
    <property type="component" value="Unassembled WGS sequence"/>
</dbReference>
<keyword evidence="3" id="KW-1185">Reference proteome</keyword>
<protein>
    <recommendedName>
        <fullName evidence="1">Glyoxal oxidase N-terminal domain-containing protein</fullName>
    </recommendedName>
</protein>
<name>A0A3D8RWL2_9HELO</name>
<dbReference type="PANTHER" id="PTHR32208:SF105">
    <property type="entry name" value="COPPER RADICAL OXIDASE"/>
    <property type="match status" value="1"/>
</dbReference>
<gene>
    <name evidence="2" type="ORF">BP5796_06240</name>
</gene>
<dbReference type="Pfam" id="PF07250">
    <property type="entry name" value="Glyoxal_oxid_N"/>
    <property type="match status" value="1"/>
</dbReference>
<dbReference type="AlphaFoldDB" id="A0A3D8RWL2"/>
<dbReference type="PANTHER" id="PTHR32208">
    <property type="entry name" value="SECRETED PROTEIN-RELATED"/>
    <property type="match status" value="1"/>
</dbReference>
<dbReference type="InterPro" id="IPR037293">
    <property type="entry name" value="Gal_Oxidase_central_sf"/>
</dbReference>
<dbReference type="EMBL" id="PDLN01000008">
    <property type="protein sequence ID" value="RDW78388.1"/>
    <property type="molecule type" value="Genomic_DNA"/>
</dbReference>
<dbReference type="OrthoDB" id="2019572at2759"/>
<evidence type="ECO:0000313" key="3">
    <source>
        <dbReference type="Proteomes" id="UP000256328"/>
    </source>
</evidence>
<proteinExistence type="predicted"/>
<accession>A0A3D8RWL2</accession>
<sequence length="305" mass="33905">MANERGTVTVSDSKLDGHIYEDVSRSQSQQDNADARTFPYRIVNMIYNTANFLSLGSQFEYPADCGDFSDVVISGARIRPQGVTVPILDWWCCLSSCHKPDRYWKVKFLEKHGIGTPYTTGAYELDLAQLNNFTVTWSPMHVKAKLFCSATLTLPDKAGRQINVGGWANNDTCGFRLYWPDGKPGLAGVNDWKENVYEVSLQNCRWHPSAITMANGTILVVGGEQGSNGTPVPTLELLPNSGPVLYCDWFDRTDPYELYPFLTDPPSGGVLMMYYNEARILDEVTLQTSKTLPNMLGAVNNFSGV</sequence>
<dbReference type="InterPro" id="IPR009880">
    <property type="entry name" value="Glyoxal_oxidase_N"/>
</dbReference>
<organism evidence="2 3">
    <name type="scientific">Coleophoma crateriformis</name>
    <dbReference type="NCBI Taxonomy" id="565419"/>
    <lineage>
        <taxon>Eukaryota</taxon>
        <taxon>Fungi</taxon>
        <taxon>Dikarya</taxon>
        <taxon>Ascomycota</taxon>
        <taxon>Pezizomycotina</taxon>
        <taxon>Leotiomycetes</taxon>
        <taxon>Helotiales</taxon>
        <taxon>Dermateaceae</taxon>
        <taxon>Coleophoma</taxon>
    </lineage>
</organism>
<evidence type="ECO:0000313" key="2">
    <source>
        <dbReference type="EMBL" id="RDW78388.1"/>
    </source>
</evidence>
<dbReference type="Gene3D" id="2.130.10.80">
    <property type="entry name" value="Galactose oxidase/kelch, beta-propeller"/>
    <property type="match status" value="1"/>
</dbReference>
<reference evidence="2 3" key="1">
    <citation type="journal article" date="2018" name="IMA Fungus">
        <title>IMA Genome-F 9: Draft genome sequence of Annulohypoxylon stygium, Aspergillus mulundensis, Berkeleyomyces basicola (syn. Thielaviopsis basicola), Ceratocystis smalleyi, two Cercospora beticola strains, Coleophoma cylindrospora, Fusarium fracticaudum, Phialophora cf. hyalina, and Morchella septimelata.</title>
        <authorList>
            <person name="Wingfield B.D."/>
            <person name="Bills G.F."/>
            <person name="Dong Y."/>
            <person name="Huang W."/>
            <person name="Nel W.J."/>
            <person name="Swalarsk-Parry B.S."/>
            <person name="Vaghefi N."/>
            <person name="Wilken P.M."/>
            <person name="An Z."/>
            <person name="de Beer Z.W."/>
            <person name="De Vos L."/>
            <person name="Chen L."/>
            <person name="Duong T.A."/>
            <person name="Gao Y."/>
            <person name="Hammerbacher A."/>
            <person name="Kikkert J.R."/>
            <person name="Li Y."/>
            <person name="Li H."/>
            <person name="Li K."/>
            <person name="Li Q."/>
            <person name="Liu X."/>
            <person name="Ma X."/>
            <person name="Naidoo K."/>
            <person name="Pethybridge S.J."/>
            <person name="Sun J."/>
            <person name="Steenkamp E.T."/>
            <person name="van der Nest M.A."/>
            <person name="van Wyk S."/>
            <person name="Wingfield M.J."/>
            <person name="Xiong C."/>
            <person name="Yue Q."/>
            <person name="Zhang X."/>
        </authorList>
    </citation>
    <scope>NUCLEOTIDE SEQUENCE [LARGE SCALE GENOMIC DNA]</scope>
    <source>
        <strain evidence="2 3">BP5796</strain>
    </source>
</reference>